<dbReference type="GO" id="GO:0016020">
    <property type="term" value="C:membrane"/>
    <property type="evidence" value="ECO:0007669"/>
    <property type="project" value="UniProtKB-SubCell"/>
</dbReference>
<sequence>MGVPDHGPMIGGVTWWLTVFCGGFLGLRIYAKLSRKQLLWWDDHILIVSWILLLAEAVILQVGIILGFGRPGSTLPIENLPKISMCFSVMATVACFASTLSKISFGVTLLRLTTGHLSRFIWFCIISLVLVNIPSALSLWFGCGFLNTETWCWKANVTVNYGYFNAAWCAAADFALALLPWYLIWGLQLKLKHKIGLGIAMSTGVLAGICAIVKGIYLIQLREQDFSYNGKEAVLWTIVETAAAIIAASIPVLRVFFKERVFASYSQYSARSTTHTQSQCPKDFLPLSRLNRNQGSVITKTTVQAISQEKDGSWTIMEDACQYDGASQWGMSQWRVVLDDEENTLERGDAGVYMQSCSFSVAVRGSDGESYKTRSWLDMP</sequence>
<feature type="transmembrane region" description="Helical" evidence="6">
    <location>
        <begin position="120"/>
        <end position="141"/>
    </location>
</feature>
<feature type="transmembrane region" description="Helical" evidence="6">
    <location>
        <begin position="195"/>
        <end position="221"/>
    </location>
</feature>
<evidence type="ECO:0000256" key="4">
    <source>
        <dbReference type="ARBA" id="ARBA00023136"/>
    </source>
</evidence>
<dbReference type="AlphaFoldDB" id="A0A6A5SFT0"/>
<evidence type="ECO:0000313" key="8">
    <source>
        <dbReference type="EMBL" id="KAF1938269.1"/>
    </source>
</evidence>
<accession>A0A6A5SFT0</accession>
<keyword evidence="9" id="KW-1185">Reference proteome</keyword>
<feature type="transmembrane region" description="Helical" evidence="6">
    <location>
        <begin position="45"/>
        <end position="68"/>
    </location>
</feature>
<dbReference type="PANTHER" id="PTHR33048:SF42">
    <property type="entry name" value="INTEGRAL MEMBRANE PROTEIN"/>
    <property type="match status" value="1"/>
</dbReference>
<dbReference type="OrthoDB" id="5417887at2759"/>
<dbReference type="InterPro" id="IPR049326">
    <property type="entry name" value="Rhodopsin_dom_fungi"/>
</dbReference>
<name>A0A6A5SFT0_9PLEO</name>
<comment type="subcellular location">
    <subcellularLocation>
        <location evidence="1">Membrane</location>
        <topology evidence="1">Multi-pass membrane protein</topology>
    </subcellularLocation>
</comment>
<evidence type="ECO:0000256" key="1">
    <source>
        <dbReference type="ARBA" id="ARBA00004141"/>
    </source>
</evidence>
<evidence type="ECO:0000259" key="7">
    <source>
        <dbReference type="Pfam" id="PF20684"/>
    </source>
</evidence>
<evidence type="ECO:0000256" key="5">
    <source>
        <dbReference type="ARBA" id="ARBA00038359"/>
    </source>
</evidence>
<evidence type="ECO:0000256" key="6">
    <source>
        <dbReference type="SAM" id="Phobius"/>
    </source>
</evidence>
<comment type="similarity">
    <text evidence="5">Belongs to the SAT4 family.</text>
</comment>
<dbReference type="PANTHER" id="PTHR33048">
    <property type="entry name" value="PTH11-LIKE INTEGRAL MEMBRANE PROTEIN (AFU_ORTHOLOGUE AFUA_5G11245)"/>
    <property type="match status" value="1"/>
</dbReference>
<gene>
    <name evidence="8" type="ORF">EJ02DRAFT_29331</name>
</gene>
<keyword evidence="4 6" id="KW-0472">Membrane</keyword>
<evidence type="ECO:0000313" key="9">
    <source>
        <dbReference type="Proteomes" id="UP000800038"/>
    </source>
</evidence>
<dbReference type="Pfam" id="PF20684">
    <property type="entry name" value="Fung_rhodopsin"/>
    <property type="match status" value="1"/>
</dbReference>
<dbReference type="Proteomes" id="UP000800038">
    <property type="component" value="Unassembled WGS sequence"/>
</dbReference>
<reference evidence="8" key="1">
    <citation type="journal article" date="2020" name="Stud. Mycol.">
        <title>101 Dothideomycetes genomes: a test case for predicting lifestyles and emergence of pathogens.</title>
        <authorList>
            <person name="Haridas S."/>
            <person name="Albert R."/>
            <person name="Binder M."/>
            <person name="Bloem J."/>
            <person name="Labutti K."/>
            <person name="Salamov A."/>
            <person name="Andreopoulos B."/>
            <person name="Baker S."/>
            <person name="Barry K."/>
            <person name="Bills G."/>
            <person name="Bluhm B."/>
            <person name="Cannon C."/>
            <person name="Castanera R."/>
            <person name="Culley D."/>
            <person name="Daum C."/>
            <person name="Ezra D."/>
            <person name="Gonzalez J."/>
            <person name="Henrissat B."/>
            <person name="Kuo A."/>
            <person name="Liang C."/>
            <person name="Lipzen A."/>
            <person name="Lutzoni F."/>
            <person name="Magnuson J."/>
            <person name="Mondo S."/>
            <person name="Nolan M."/>
            <person name="Ohm R."/>
            <person name="Pangilinan J."/>
            <person name="Park H.-J."/>
            <person name="Ramirez L."/>
            <person name="Alfaro M."/>
            <person name="Sun H."/>
            <person name="Tritt A."/>
            <person name="Yoshinaga Y."/>
            <person name="Zwiers L.-H."/>
            <person name="Turgeon B."/>
            <person name="Goodwin S."/>
            <person name="Spatafora J."/>
            <person name="Crous P."/>
            <person name="Grigoriev I."/>
        </authorList>
    </citation>
    <scope>NUCLEOTIDE SEQUENCE</scope>
    <source>
        <strain evidence="8">CBS 161.51</strain>
    </source>
</reference>
<keyword evidence="3 6" id="KW-1133">Transmembrane helix</keyword>
<evidence type="ECO:0000256" key="3">
    <source>
        <dbReference type="ARBA" id="ARBA00022989"/>
    </source>
</evidence>
<protein>
    <recommendedName>
        <fullName evidence="7">Rhodopsin domain-containing protein</fullName>
    </recommendedName>
</protein>
<organism evidence="8 9">
    <name type="scientific">Clathrospora elynae</name>
    <dbReference type="NCBI Taxonomy" id="706981"/>
    <lineage>
        <taxon>Eukaryota</taxon>
        <taxon>Fungi</taxon>
        <taxon>Dikarya</taxon>
        <taxon>Ascomycota</taxon>
        <taxon>Pezizomycotina</taxon>
        <taxon>Dothideomycetes</taxon>
        <taxon>Pleosporomycetidae</taxon>
        <taxon>Pleosporales</taxon>
        <taxon>Diademaceae</taxon>
        <taxon>Clathrospora</taxon>
    </lineage>
</organism>
<keyword evidence="2 6" id="KW-0812">Transmembrane</keyword>
<dbReference type="EMBL" id="ML976110">
    <property type="protein sequence ID" value="KAF1938269.1"/>
    <property type="molecule type" value="Genomic_DNA"/>
</dbReference>
<feature type="transmembrane region" description="Helical" evidence="6">
    <location>
        <begin position="233"/>
        <end position="257"/>
    </location>
</feature>
<proteinExistence type="inferred from homology"/>
<feature type="transmembrane region" description="Helical" evidence="6">
    <location>
        <begin position="161"/>
        <end position="183"/>
    </location>
</feature>
<feature type="transmembrane region" description="Helical" evidence="6">
    <location>
        <begin position="13"/>
        <end position="33"/>
    </location>
</feature>
<feature type="domain" description="Rhodopsin" evidence="7">
    <location>
        <begin position="27"/>
        <end position="258"/>
    </location>
</feature>
<dbReference type="InterPro" id="IPR052337">
    <property type="entry name" value="SAT4-like"/>
</dbReference>
<feature type="transmembrane region" description="Helical" evidence="6">
    <location>
        <begin position="80"/>
        <end position="100"/>
    </location>
</feature>
<evidence type="ECO:0000256" key="2">
    <source>
        <dbReference type="ARBA" id="ARBA00022692"/>
    </source>
</evidence>